<proteinExistence type="predicted"/>
<evidence type="ECO:0008006" key="3">
    <source>
        <dbReference type="Google" id="ProtNLM"/>
    </source>
</evidence>
<dbReference type="AlphaFoldDB" id="A0A4S3M5H4"/>
<comment type="caution">
    <text evidence="1">The sequence shown here is derived from an EMBL/GenBank/DDBJ whole genome shotgun (WGS) entry which is preliminary data.</text>
</comment>
<protein>
    <recommendedName>
        <fullName evidence="3">Sulfotransferase family protein</fullName>
    </recommendedName>
</protein>
<reference evidence="1 2" key="1">
    <citation type="submission" date="2019-04" db="EMBL/GenBank/DDBJ databases">
        <title>Draft genome sequence of Youngimonas vesicularis.</title>
        <authorList>
            <person name="Hameed A."/>
        </authorList>
    </citation>
    <scope>NUCLEOTIDE SEQUENCE [LARGE SCALE GENOMIC DNA]</scope>
    <source>
        <strain evidence="1 2">CC-AMW-E</strain>
    </source>
</reference>
<keyword evidence="2" id="KW-1185">Reference proteome</keyword>
<dbReference type="OrthoDB" id="7705857at2"/>
<dbReference type="RefSeq" id="WP_136340242.1">
    <property type="nucleotide sequence ID" value="NZ_SSMD01000009.1"/>
</dbReference>
<dbReference type="InterPro" id="IPR027417">
    <property type="entry name" value="P-loop_NTPase"/>
</dbReference>
<dbReference type="SUPFAM" id="SSF52540">
    <property type="entry name" value="P-loop containing nucleoside triphosphate hydrolases"/>
    <property type="match status" value="1"/>
</dbReference>
<evidence type="ECO:0000313" key="2">
    <source>
        <dbReference type="Proteomes" id="UP000306113"/>
    </source>
</evidence>
<name>A0A4S3M5H4_9RHOB</name>
<sequence>MTRVLIHAGFHKTGTTSLQALLERNRGKLAPYATIYVKEALGDARFLGRLYGQFPSLLRRLRFRRGVRAFLAGIPDDPVIVISRESFSGMMLGFRGARLRKPRRYAPMAIPLAKELIHETRRRFGPDVQIEFLYTVRDSEAFLNSAWRHVLRTSRLTQDYAAFRAEFTPAPDLRAEAQEIARAIAPVPVHVAALEDYADDPLGPGRALLNLLGVPGTVQEKLRPVTRHNPGQSAELSAQFLKMNRGTLRGRALYRAKESLAMAERPADTRRKPRYDPDR</sequence>
<gene>
    <name evidence="1" type="ORF">E7681_15870</name>
</gene>
<evidence type="ECO:0000313" key="1">
    <source>
        <dbReference type="EMBL" id="THD71997.1"/>
    </source>
</evidence>
<dbReference type="EMBL" id="SSMD01000009">
    <property type="protein sequence ID" value="THD71997.1"/>
    <property type="molecule type" value="Genomic_DNA"/>
</dbReference>
<organism evidence="1 2">
    <name type="scientific">Thalassobius vesicularis</name>
    <dbReference type="NCBI Taxonomy" id="1294297"/>
    <lineage>
        <taxon>Bacteria</taxon>
        <taxon>Pseudomonadati</taxon>
        <taxon>Pseudomonadota</taxon>
        <taxon>Alphaproteobacteria</taxon>
        <taxon>Rhodobacterales</taxon>
        <taxon>Roseobacteraceae</taxon>
        <taxon>Thalassovita</taxon>
    </lineage>
</organism>
<dbReference type="Proteomes" id="UP000306113">
    <property type="component" value="Unassembled WGS sequence"/>
</dbReference>
<dbReference type="Gene3D" id="3.40.50.300">
    <property type="entry name" value="P-loop containing nucleotide triphosphate hydrolases"/>
    <property type="match status" value="1"/>
</dbReference>
<accession>A0A4S3M5H4</accession>